<comment type="caution">
    <text evidence="2">The sequence shown here is derived from an EMBL/GenBank/DDBJ whole genome shotgun (WGS) entry which is preliminary data.</text>
</comment>
<feature type="region of interest" description="Disordered" evidence="1">
    <location>
        <begin position="1"/>
        <end position="26"/>
    </location>
</feature>
<organism evidence="2 3">
    <name type="scientific">Zophobas morio</name>
    <dbReference type="NCBI Taxonomy" id="2755281"/>
    <lineage>
        <taxon>Eukaryota</taxon>
        <taxon>Metazoa</taxon>
        <taxon>Ecdysozoa</taxon>
        <taxon>Arthropoda</taxon>
        <taxon>Hexapoda</taxon>
        <taxon>Insecta</taxon>
        <taxon>Pterygota</taxon>
        <taxon>Neoptera</taxon>
        <taxon>Endopterygota</taxon>
        <taxon>Coleoptera</taxon>
        <taxon>Polyphaga</taxon>
        <taxon>Cucujiformia</taxon>
        <taxon>Tenebrionidae</taxon>
        <taxon>Zophobas</taxon>
    </lineage>
</organism>
<dbReference type="AlphaFoldDB" id="A0AA38IU86"/>
<evidence type="ECO:0000313" key="2">
    <source>
        <dbReference type="EMBL" id="KAJ3660859.1"/>
    </source>
</evidence>
<evidence type="ECO:0000313" key="3">
    <source>
        <dbReference type="Proteomes" id="UP001168821"/>
    </source>
</evidence>
<sequence>MGAGGEGIEARTHLQPNLQPDCSGKRRLGMARNSKQKLLSWRALILRSLHSWFIHFVLMGEVMTMKKYKEVAAAASVVGNKAVFGVSRRKMTVCAFRRSVRIPQK</sequence>
<reference evidence="2" key="1">
    <citation type="journal article" date="2023" name="G3 (Bethesda)">
        <title>Whole genome assemblies of Zophobas morio and Tenebrio molitor.</title>
        <authorList>
            <person name="Kaur S."/>
            <person name="Stinson S.A."/>
            <person name="diCenzo G.C."/>
        </authorList>
    </citation>
    <scope>NUCLEOTIDE SEQUENCE</scope>
    <source>
        <strain evidence="2">QUZm001</strain>
    </source>
</reference>
<dbReference type="EMBL" id="JALNTZ010000002">
    <property type="protein sequence ID" value="KAJ3660859.1"/>
    <property type="molecule type" value="Genomic_DNA"/>
</dbReference>
<keyword evidence="3" id="KW-1185">Reference proteome</keyword>
<name>A0AA38IU86_9CUCU</name>
<protein>
    <submittedName>
        <fullName evidence="2">Uncharacterized protein</fullName>
    </submittedName>
</protein>
<evidence type="ECO:0000256" key="1">
    <source>
        <dbReference type="SAM" id="MobiDB-lite"/>
    </source>
</evidence>
<dbReference type="Proteomes" id="UP001168821">
    <property type="component" value="Unassembled WGS sequence"/>
</dbReference>
<accession>A0AA38IU86</accession>
<gene>
    <name evidence="2" type="ORF">Zmor_005288</name>
</gene>
<proteinExistence type="predicted"/>